<reference evidence="2 3" key="1">
    <citation type="submission" date="2016-10" db="EMBL/GenBank/DDBJ databases">
        <authorList>
            <person name="de Groot N.N."/>
        </authorList>
    </citation>
    <scope>NUCLEOTIDE SEQUENCE [LARGE SCALE GENOMIC DNA]</scope>
    <source>
        <strain evidence="2 3">Sb05</strain>
    </source>
</reference>
<dbReference type="EMBL" id="FNKE01000001">
    <property type="protein sequence ID" value="SDQ17112.1"/>
    <property type="molecule type" value="Genomic_DNA"/>
</dbReference>
<gene>
    <name evidence="2" type="ORF">SAMN05216392_0792</name>
</gene>
<accession>A0A1H0YPG1</accession>
<evidence type="ECO:0000256" key="1">
    <source>
        <dbReference type="SAM" id="Phobius"/>
    </source>
</evidence>
<keyword evidence="1" id="KW-1133">Transmembrane helix</keyword>
<name>A0A1H0YPG1_STREI</name>
<organism evidence="2 3">
    <name type="scientific">Streptococcus equinus</name>
    <name type="common">Streptococcus bovis</name>
    <dbReference type="NCBI Taxonomy" id="1335"/>
    <lineage>
        <taxon>Bacteria</taxon>
        <taxon>Bacillati</taxon>
        <taxon>Bacillota</taxon>
        <taxon>Bacilli</taxon>
        <taxon>Lactobacillales</taxon>
        <taxon>Streptococcaceae</taxon>
        <taxon>Streptococcus</taxon>
    </lineage>
</organism>
<keyword evidence="1" id="KW-0812">Transmembrane</keyword>
<proteinExistence type="predicted"/>
<dbReference type="AlphaFoldDB" id="A0A1H0YPG1"/>
<dbReference type="Proteomes" id="UP000182870">
    <property type="component" value="Unassembled WGS sequence"/>
</dbReference>
<feature type="transmembrane region" description="Helical" evidence="1">
    <location>
        <begin position="6"/>
        <end position="25"/>
    </location>
</feature>
<evidence type="ECO:0000313" key="3">
    <source>
        <dbReference type="Proteomes" id="UP000182870"/>
    </source>
</evidence>
<sequence length="34" mass="3874">MINLIMWLLALWTLLVGVVVGIGIAELKHKGEWR</sequence>
<evidence type="ECO:0000313" key="2">
    <source>
        <dbReference type="EMBL" id="SDQ17112.1"/>
    </source>
</evidence>
<protein>
    <submittedName>
        <fullName evidence="2">Uncharacterized protein</fullName>
    </submittedName>
</protein>
<keyword evidence="1" id="KW-0472">Membrane</keyword>